<keyword evidence="4" id="KW-1015">Disulfide bond</keyword>
<evidence type="ECO:0000313" key="8">
    <source>
        <dbReference type="Proteomes" id="UP000183263"/>
    </source>
</evidence>
<accession>A0A1G8F0X6</accession>
<name>A0A1G8F0X6_9NOCA</name>
<reference evidence="7 8" key="1">
    <citation type="submission" date="2016-10" db="EMBL/GenBank/DDBJ databases">
        <authorList>
            <person name="de Groot N.N."/>
        </authorList>
    </citation>
    <scope>NUCLEOTIDE SEQUENCE [LARGE SCALE GENOMIC DNA]</scope>
    <source>
        <strain evidence="7 8">DSM 44892</strain>
    </source>
</reference>
<evidence type="ECO:0000256" key="2">
    <source>
        <dbReference type="ARBA" id="ARBA00022729"/>
    </source>
</evidence>
<protein>
    <submittedName>
        <fullName evidence="7">Protein-disulfide isomerase</fullName>
    </submittedName>
</protein>
<evidence type="ECO:0000259" key="6">
    <source>
        <dbReference type="Pfam" id="PF13462"/>
    </source>
</evidence>
<comment type="similarity">
    <text evidence="1">Belongs to the thioredoxin family. DsbA subfamily.</text>
</comment>
<dbReference type="GO" id="GO:0016491">
    <property type="term" value="F:oxidoreductase activity"/>
    <property type="evidence" value="ECO:0007669"/>
    <property type="project" value="UniProtKB-KW"/>
</dbReference>
<dbReference type="OrthoDB" id="117402at2"/>
<dbReference type="Proteomes" id="UP000183263">
    <property type="component" value="Unassembled WGS sequence"/>
</dbReference>
<dbReference type="Gene3D" id="3.40.30.10">
    <property type="entry name" value="Glutaredoxin"/>
    <property type="match status" value="1"/>
</dbReference>
<proteinExistence type="inferred from homology"/>
<keyword evidence="3" id="KW-0560">Oxidoreductase</keyword>
<dbReference type="InterPro" id="IPR012336">
    <property type="entry name" value="Thioredoxin-like_fold"/>
</dbReference>
<evidence type="ECO:0000256" key="1">
    <source>
        <dbReference type="ARBA" id="ARBA00005791"/>
    </source>
</evidence>
<feature type="domain" description="Thioredoxin-like fold" evidence="6">
    <location>
        <begin position="68"/>
        <end position="239"/>
    </location>
</feature>
<dbReference type="SUPFAM" id="SSF52833">
    <property type="entry name" value="Thioredoxin-like"/>
    <property type="match status" value="1"/>
</dbReference>
<dbReference type="CDD" id="cd02972">
    <property type="entry name" value="DsbA_family"/>
    <property type="match status" value="1"/>
</dbReference>
<dbReference type="PANTHER" id="PTHR13887:SF14">
    <property type="entry name" value="DISULFIDE BOND FORMATION PROTEIN D"/>
    <property type="match status" value="1"/>
</dbReference>
<dbReference type="Pfam" id="PF13462">
    <property type="entry name" value="Thioredoxin_4"/>
    <property type="match status" value="1"/>
</dbReference>
<evidence type="ECO:0000256" key="3">
    <source>
        <dbReference type="ARBA" id="ARBA00023002"/>
    </source>
</evidence>
<dbReference type="InterPro" id="IPR036249">
    <property type="entry name" value="Thioredoxin-like_sf"/>
</dbReference>
<keyword evidence="8" id="KW-1185">Reference proteome</keyword>
<dbReference type="RefSeq" id="WP_072736439.1">
    <property type="nucleotide sequence ID" value="NZ_CP048813.1"/>
</dbReference>
<keyword evidence="7" id="KW-0413">Isomerase</keyword>
<evidence type="ECO:0000256" key="4">
    <source>
        <dbReference type="ARBA" id="ARBA00023157"/>
    </source>
</evidence>
<evidence type="ECO:0000256" key="5">
    <source>
        <dbReference type="ARBA" id="ARBA00023284"/>
    </source>
</evidence>
<dbReference type="PANTHER" id="PTHR13887">
    <property type="entry name" value="GLUTATHIONE S-TRANSFERASE KAPPA"/>
    <property type="match status" value="1"/>
</dbReference>
<dbReference type="EMBL" id="FNDN01000003">
    <property type="protein sequence ID" value="SDH75669.1"/>
    <property type="molecule type" value="Genomic_DNA"/>
</dbReference>
<gene>
    <name evidence="7" type="ORF">SAMN05444695_103127</name>
</gene>
<organism evidence="7 8">
    <name type="scientific">Rhodococcus triatomae</name>
    <dbReference type="NCBI Taxonomy" id="300028"/>
    <lineage>
        <taxon>Bacteria</taxon>
        <taxon>Bacillati</taxon>
        <taxon>Actinomycetota</taxon>
        <taxon>Actinomycetes</taxon>
        <taxon>Mycobacteriales</taxon>
        <taxon>Nocardiaceae</taxon>
        <taxon>Rhodococcus</taxon>
    </lineage>
</organism>
<sequence>MSAKNKYNPQPESSKSTYILGGIAVAVVALLVIGGVLWQNNRSAPRNDGYGTVTNSAVEVSLGENGVVTLGQPGAPNTVDIFEDPMCPYCAELEHRSGQELAQAVDEGRVEVRYHILSFLDRLSSSGDYSTRAAAASQCVAETGDAIAYSAFHARLFGSDFQPAENGSADHSNDELAQLARDAGATDEAASCIEAGTRVEQAATAAEAGRQALAQTGAQGTPTVIVNGEIVDGLGNPEWVTEIN</sequence>
<dbReference type="AlphaFoldDB" id="A0A1G8F0X6"/>
<keyword evidence="2" id="KW-0732">Signal</keyword>
<dbReference type="GO" id="GO:0016853">
    <property type="term" value="F:isomerase activity"/>
    <property type="evidence" value="ECO:0007669"/>
    <property type="project" value="UniProtKB-KW"/>
</dbReference>
<evidence type="ECO:0000313" key="7">
    <source>
        <dbReference type="EMBL" id="SDH75669.1"/>
    </source>
</evidence>
<keyword evidence="5" id="KW-0676">Redox-active center</keyword>